<dbReference type="RefSeq" id="WP_413264873.1">
    <property type="nucleotide sequence ID" value="NZ_JBHFNR010000148.1"/>
</dbReference>
<protein>
    <submittedName>
        <fullName evidence="3">Uncharacterized protein</fullName>
    </submittedName>
</protein>
<evidence type="ECO:0000313" key="3">
    <source>
        <dbReference type="EMBL" id="MFB2895234.1"/>
    </source>
</evidence>
<keyword evidence="2" id="KW-0732">Signal</keyword>
<evidence type="ECO:0000256" key="1">
    <source>
        <dbReference type="SAM" id="MobiDB-lite"/>
    </source>
</evidence>
<reference evidence="3 4" key="1">
    <citation type="submission" date="2024-09" db="EMBL/GenBank/DDBJ databases">
        <title>Floridaenema gen nov. (Aerosakkonemataceae, Aerosakkonematales ord. nov., Cyanobacteria) from benthic tropical and subtropical fresh waters, with the description of four new species.</title>
        <authorList>
            <person name="Moretto J.A."/>
            <person name="Berthold D.E."/>
            <person name="Lefler F.W."/>
            <person name="Huang I.-S."/>
            <person name="Laughinghouse H. IV."/>
        </authorList>
    </citation>
    <scope>NUCLEOTIDE SEQUENCE [LARGE SCALE GENOMIC DNA]</scope>
    <source>
        <strain evidence="3 4">BLCC-F50</strain>
    </source>
</reference>
<feature type="region of interest" description="Disordered" evidence="1">
    <location>
        <begin position="118"/>
        <end position="139"/>
    </location>
</feature>
<organism evidence="3 4">
    <name type="scientific">Floridaenema flaviceps BLCC-F50</name>
    <dbReference type="NCBI Taxonomy" id="3153642"/>
    <lineage>
        <taxon>Bacteria</taxon>
        <taxon>Bacillati</taxon>
        <taxon>Cyanobacteriota</taxon>
        <taxon>Cyanophyceae</taxon>
        <taxon>Oscillatoriophycideae</taxon>
        <taxon>Aerosakkonematales</taxon>
        <taxon>Aerosakkonemataceae</taxon>
        <taxon>Floridanema</taxon>
        <taxon>Floridanema flaviceps</taxon>
    </lineage>
</organism>
<keyword evidence="4" id="KW-1185">Reference proteome</keyword>
<name>A0ABV4XWE9_9CYAN</name>
<dbReference type="Proteomes" id="UP001576784">
    <property type="component" value="Unassembled WGS sequence"/>
</dbReference>
<gene>
    <name evidence="3" type="ORF">ACE1CI_20185</name>
</gene>
<sequence length="210" mass="23301">MKIQTIALASILSLTSLSIAIVAKADTVQARCDVFPKGEDRATSSGPCTFSQRQGFVSIQLQNGRRYELRPVGNQPGNYQDQNGQRAFRQSGLGDKGQIYRLANQSIYVYWDTASSNNNQSSESTSSSSSPTPVTKLTRRNANQYAVQITEGEFKFTGVLNRTSGNKFTGTDGRVRVMYDRDTKRMTVINAVTGTEFYNYIYSDVNEGRL</sequence>
<proteinExistence type="predicted"/>
<accession>A0ABV4XWE9</accession>
<feature type="signal peptide" evidence="2">
    <location>
        <begin position="1"/>
        <end position="25"/>
    </location>
</feature>
<evidence type="ECO:0000256" key="2">
    <source>
        <dbReference type="SAM" id="SignalP"/>
    </source>
</evidence>
<dbReference type="EMBL" id="JBHFNR010000148">
    <property type="protein sequence ID" value="MFB2895234.1"/>
    <property type="molecule type" value="Genomic_DNA"/>
</dbReference>
<comment type="caution">
    <text evidence="3">The sequence shown here is derived from an EMBL/GenBank/DDBJ whole genome shotgun (WGS) entry which is preliminary data.</text>
</comment>
<feature type="chain" id="PRO_5047262657" evidence="2">
    <location>
        <begin position="26"/>
        <end position="210"/>
    </location>
</feature>
<feature type="compositionally biased region" description="Low complexity" evidence="1">
    <location>
        <begin position="118"/>
        <end position="130"/>
    </location>
</feature>
<evidence type="ECO:0000313" key="4">
    <source>
        <dbReference type="Proteomes" id="UP001576784"/>
    </source>
</evidence>